<sequence length="149" mass="15819">TNSSHTMKTGVLILLVSLLCAEKGRACPDPHVLACFSAQGLRCYECLGLPSESSCRQTTCPYTNGVCVTQEVESTMESQKVTTKYCLPTCPDKNLLPGSLEFLGITFNSKISCCNTDLCNAAGATGGSIWTLAGVLLFSLGSVLLQAWL</sequence>
<evidence type="ECO:0000256" key="4">
    <source>
        <dbReference type="ARBA" id="ARBA00022729"/>
    </source>
</evidence>
<evidence type="ECO:0000256" key="7">
    <source>
        <dbReference type="ARBA" id="ARBA00023180"/>
    </source>
</evidence>
<feature type="non-terminal residue" evidence="12">
    <location>
        <position position="1"/>
    </location>
</feature>
<keyword evidence="2" id="KW-1003">Cell membrane</keyword>
<dbReference type="CDD" id="cd23541">
    <property type="entry name" value="TFP_LU_ECD_Ly6A_like"/>
    <property type="match status" value="1"/>
</dbReference>
<dbReference type="Gene3D" id="2.10.60.10">
    <property type="entry name" value="CD59"/>
    <property type="match status" value="1"/>
</dbReference>
<keyword evidence="13" id="KW-1185">Reference proteome</keyword>
<evidence type="ECO:0000313" key="13">
    <source>
        <dbReference type="Proteomes" id="UP001488838"/>
    </source>
</evidence>
<dbReference type="GO" id="GO:0045202">
    <property type="term" value="C:synapse"/>
    <property type="evidence" value="ECO:0007669"/>
    <property type="project" value="GOC"/>
</dbReference>
<name>A0AAW0H2X7_MYOGA</name>
<evidence type="ECO:0000256" key="1">
    <source>
        <dbReference type="ARBA" id="ARBA00004609"/>
    </source>
</evidence>
<dbReference type="InterPro" id="IPR045860">
    <property type="entry name" value="Snake_toxin-like_sf"/>
</dbReference>
<comment type="subcellular location">
    <subcellularLocation>
        <location evidence="1">Cell membrane</location>
        <topology evidence="1">Lipid-anchor</topology>
        <topology evidence="1">GPI-anchor</topology>
    </subcellularLocation>
</comment>
<feature type="chain" id="PRO_5043877959" description="UPAR/Ly6 domain-containing protein" evidence="10">
    <location>
        <begin position="27"/>
        <end position="149"/>
    </location>
</feature>
<evidence type="ECO:0000256" key="10">
    <source>
        <dbReference type="SAM" id="SignalP"/>
    </source>
</evidence>
<keyword evidence="3" id="KW-0336">GPI-anchor</keyword>
<evidence type="ECO:0000256" key="6">
    <source>
        <dbReference type="ARBA" id="ARBA00023157"/>
    </source>
</evidence>
<feature type="signal peptide" evidence="10">
    <location>
        <begin position="1"/>
        <end position="26"/>
    </location>
</feature>
<dbReference type="Proteomes" id="UP001488838">
    <property type="component" value="Unassembled WGS sequence"/>
</dbReference>
<dbReference type="SMART" id="SM00134">
    <property type="entry name" value="LU"/>
    <property type="match status" value="1"/>
</dbReference>
<evidence type="ECO:0000256" key="8">
    <source>
        <dbReference type="ARBA" id="ARBA00023288"/>
    </source>
</evidence>
<reference evidence="12 13" key="1">
    <citation type="journal article" date="2023" name="bioRxiv">
        <title>Conserved and derived expression patterns and positive selection on dental genes reveal complex evolutionary context of ever-growing rodent molars.</title>
        <authorList>
            <person name="Calamari Z.T."/>
            <person name="Song A."/>
            <person name="Cohen E."/>
            <person name="Akter M."/>
            <person name="Roy R.D."/>
            <person name="Hallikas O."/>
            <person name="Christensen M.M."/>
            <person name="Li P."/>
            <person name="Marangoni P."/>
            <person name="Jernvall J."/>
            <person name="Klein O.D."/>
        </authorList>
    </citation>
    <scope>NUCLEOTIDE SEQUENCE [LARGE SCALE GENOMIC DNA]</scope>
    <source>
        <strain evidence="12">V071</strain>
    </source>
</reference>
<keyword evidence="4 10" id="KW-0732">Signal</keyword>
<feature type="transmembrane region" description="Helical" evidence="9">
    <location>
        <begin position="129"/>
        <end position="148"/>
    </location>
</feature>
<dbReference type="Pfam" id="PF00021">
    <property type="entry name" value="UPAR_LY6"/>
    <property type="match status" value="1"/>
</dbReference>
<keyword evidence="9" id="KW-0812">Transmembrane</keyword>
<dbReference type="GO" id="GO:0033130">
    <property type="term" value="F:acetylcholine receptor binding"/>
    <property type="evidence" value="ECO:0007669"/>
    <property type="project" value="TreeGrafter"/>
</dbReference>
<keyword evidence="8" id="KW-0449">Lipoprotein</keyword>
<dbReference type="PANTHER" id="PTHR32217">
    <property type="entry name" value="LYMPHOCYTE ANTIGEN 6H"/>
    <property type="match status" value="1"/>
</dbReference>
<comment type="caution">
    <text evidence="12">The sequence shown here is derived from an EMBL/GenBank/DDBJ whole genome shotgun (WGS) entry which is preliminary data.</text>
</comment>
<keyword evidence="7" id="KW-0325">Glycoprotein</keyword>
<dbReference type="EMBL" id="JBBHLL010001753">
    <property type="protein sequence ID" value="KAK7795786.1"/>
    <property type="molecule type" value="Genomic_DNA"/>
</dbReference>
<dbReference type="AlphaFoldDB" id="A0AAW0H2X7"/>
<dbReference type="SUPFAM" id="SSF57302">
    <property type="entry name" value="Snake toxin-like"/>
    <property type="match status" value="1"/>
</dbReference>
<dbReference type="InterPro" id="IPR016054">
    <property type="entry name" value="LY6_UPA_recep-like"/>
</dbReference>
<feature type="domain" description="UPAR/Ly6" evidence="11">
    <location>
        <begin position="41"/>
        <end position="133"/>
    </location>
</feature>
<keyword evidence="5 9" id="KW-0472">Membrane</keyword>
<dbReference type="InterPro" id="IPR051445">
    <property type="entry name" value="LY6H/LY6L_nAChR_modulators"/>
</dbReference>
<dbReference type="GO" id="GO:0095500">
    <property type="term" value="P:acetylcholine receptor signaling pathway"/>
    <property type="evidence" value="ECO:0007669"/>
    <property type="project" value="TreeGrafter"/>
</dbReference>
<evidence type="ECO:0000313" key="12">
    <source>
        <dbReference type="EMBL" id="KAK7795786.1"/>
    </source>
</evidence>
<gene>
    <name evidence="12" type="ORF">U0070_008394</name>
</gene>
<dbReference type="InterPro" id="IPR018363">
    <property type="entry name" value="CD59_antigen_CS"/>
</dbReference>
<organism evidence="12 13">
    <name type="scientific">Myodes glareolus</name>
    <name type="common">Bank vole</name>
    <name type="synonym">Clethrionomys glareolus</name>
    <dbReference type="NCBI Taxonomy" id="447135"/>
    <lineage>
        <taxon>Eukaryota</taxon>
        <taxon>Metazoa</taxon>
        <taxon>Chordata</taxon>
        <taxon>Craniata</taxon>
        <taxon>Vertebrata</taxon>
        <taxon>Euteleostomi</taxon>
        <taxon>Mammalia</taxon>
        <taxon>Eutheria</taxon>
        <taxon>Euarchontoglires</taxon>
        <taxon>Glires</taxon>
        <taxon>Rodentia</taxon>
        <taxon>Myomorpha</taxon>
        <taxon>Muroidea</taxon>
        <taxon>Cricetidae</taxon>
        <taxon>Arvicolinae</taxon>
        <taxon>Myodes</taxon>
    </lineage>
</organism>
<dbReference type="PANTHER" id="PTHR32217:SF3">
    <property type="entry name" value="LYMPHOCYTE ANTIGEN 6S"/>
    <property type="match status" value="1"/>
</dbReference>
<evidence type="ECO:0000256" key="3">
    <source>
        <dbReference type="ARBA" id="ARBA00022622"/>
    </source>
</evidence>
<dbReference type="GO" id="GO:0098552">
    <property type="term" value="C:side of membrane"/>
    <property type="evidence" value="ECO:0007669"/>
    <property type="project" value="UniProtKB-KW"/>
</dbReference>
<evidence type="ECO:0000256" key="5">
    <source>
        <dbReference type="ARBA" id="ARBA00023136"/>
    </source>
</evidence>
<accession>A0AAW0H2X7</accession>
<dbReference type="PROSITE" id="PS00983">
    <property type="entry name" value="LY6_UPAR"/>
    <property type="match status" value="1"/>
</dbReference>
<proteinExistence type="predicted"/>
<evidence type="ECO:0000256" key="2">
    <source>
        <dbReference type="ARBA" id="ARBA00022475"/>
    </source>
</evidence>
<protein>
    <recommendedName>
        <fullName evidence="11">UPAR/Ly6 domain-containing protein</fullName>
    </recommendedName>
</protein>
<dbReference type="GO" id="GO:0030550">
    <property type="term" value="F:acetylcholine receptor inhibitor activity"/>
    <property type="evidence" value="ECO:0007669"/>
    <property type="project" value="TreeGrafter"/>
</dbReference>
<evidence type="ECO:0000256" key="9">
    <source>
        <dbReference type="SAM" id="Phobius"/>
    </source>
</evidence>
<dbReference type="GO" id="GO:0005886">
    <property type="term" value="C:plasma membrane"/>
    <property type="evidence" value="ECO:0007669"/>
    <property type="project" value="UniProtKB-SubCell"/>
</dbReference>
<keyword evidence="6" id="KW-1015">Disulfide bond</keyword>
<evidence type="ECO:0000259" key="11">
    <source>
        <dbReference type="SMART" id="SM00134"/>
    </source>
</evidence>
<keyword evidence="9" id="KW-1133">Transmembrane helix</keyword>
<dbReference type="FunFam" id="2.10.60.10:FF:000003">
    <property type="entry name" value="lymphocyte antigen 6E isoform X1"/>
    <property type="match status" value="1"/>
</dbReference>